<evidence type="ECO:0000256" key="4">
    <source>
        <dbReference type="ARBA" id="ARBA00022989"/>
    </source>
</evidence>
<dbReference type="PROSITE" id="PS50262">
    <property type="entry name" value="G_PROTEIN_RECEP_F1_2"/>
    <property type="match status" value="1"/>
</dbReference>
<dbReference type="InterPro" id="IPR017452">
    <property type="entry name" value="GPCR_Rhodpsn_7TM"/>
</dbReference>
<dbReference type="PANTHER" id="PTHR24230">
    <property type="entry name" value="G-PROTEIN COUPLED RECEPTOR"/>
    <property type="match status" value="1"/>
</dbReference>
<dbReference type="GO" id="GO:0005886">
    <property type="term" value="C:plasma membrane"/>
    <property type="evidence" value="ECO:0007669"/>
    <property type="project" value="UniProtKB-SubCell"/>
</dbReference>
<feature type="transmembrane region" description="Helical" evidence="9">
    <location>
        <begin position="12"/>
        <end position="30"/>
    </location>
</feature>
<keyword evidence="6 9" id="KW-0472">Membrane</keyword>
<keyword evidence="4 9" id="KW-1133">Transmembrane helix</keyword>
<organism evidence="11 12">
    <name type="scientific">Meloidogyne enterolobii</name>
    <name type="common">Root-knot nematode worm</name>
    <name type="synonym">Meloidogyne mayaguensis</name>
    <dbReference type="NCBI Taxonomy" id="390850"/>
    <lineage>
        <taxon>Eukaryota</taxon>
        <taxon>Metazoa</taxon>
        <taxon>Ecdysozoa</taxon>
        <taxon>Nematoda</taxon>
        <taxon>Chromadorea</taxon>
        <taxon>Rhabditida</taxon>
        <taxon>Tylenchina</taxon>
        <taxon>Tylenchomorpha</taxon>
        <taxon>Tylenchoidea</taxon>
        <taxon>Meloidogynidae</taxon>
        <taxon>Meloidogyninae</taxon>
        <taxon>Meloidogyne</taxon>
    </lineage>
</organism>
<dbReference type="SUPFAM" id="SSF81321">
    <property type="entry name" value="Family A G protein-coupled receptor-like"/>
    <property type="match status" value="1"/>
</dbReference>
<evidence type="ECO:0000256" key="8">
    <source>
        <dbReference type="ARBA" id="ARBA00023224"/>
    </source>
</evidence>
<keyword evidence="2" id="KW-1003">Cell membrane</keyword>
<dbReference type="OrthoDB" id="6435638at2759"/>
<dbReference type="InterPro" id="IPR000276">
    <property type="entry name" value="GPCR_Rhodpsn"/>
</dbReference>
<feature type="transmembrane region" description="Helical" evidence="9">
    <location>
        <begin position="92"/>
        <end position="115"/>
    </location>
</feature>
<evidence type="ECO:0000256" key="2">
    <source>
        <dbReference type="ARBA" id="ARBA00022475"/>
    </source>
</evidence>
<proteinExistence type="predicted"/>
<keyword evidence="3 9" id="KW-0812">Transmembrane</keyword>
<feature type="transmembrane region" description="Helical" evidence="9">
    <location>
        <begin position="50"/>
        <end position="71"/>
    </location>
</feature>
<dbReference type="PANTHER" id="PTHR24230:SF154">
    <property type="entry name" value="G-PROTEIN COUPLED RECEPTORS FAMILY 1 PROFILE DOMAIN-CONTAINING PROTEIN"/>
    <property type="match status" value="1"/>
</dbReference>
<reference evidence="11 12" key="1">
    <citation type="submission" date="2020-08" db="EMBL/GenBank/DDBJ databases">
        <authorList>
            <person name="Koutsovoulos G."/>
            <person name="Danchin GJ E."/>
        </authorList>
    </citation>
    <scope>NUCLEOTIDE SEQUENCE [LARGE SCALE GENOMIC DNA]</scope>
</reference>
<keyword evidence="8" id="KW-0807">Transducer</keyword>
<dbReference type="Proteomes" id="UP000580250">
    <property type="component" value="Unassembled WGS sequence"/>
</dbReference>
<evidence type="ECO:0000256" key="1">
    <source>
        <dbReference type="ARBA" id="ARBA00004651"/>
    </source>
</evidence>
<dbReference type="GO" id="GO:0008528">
    <property type="term" value="F:G protein-coupled peptide receptor activity"/>
    <property type="evidence" value="ECO:0007669"/>
    <property type="project" value="TreeGrafter"/>
</dbReference>
<evidence type="ECO:0000259" key="10">
    <source>
        <dbReference type="PROSITE" id="PS50262"/>
    </source>
</evidence>
<dbReference type="EMBL" id="CAJEWN010001173">
    <property type="protein sequence ID" value="CAD2195040.1"/>
    <property type="molecule type" value="Genomic_DNA"/>
</dbReference>
<evidence type="ECO:0000256" key="6">
    <source>
        <dbReference type="ARBA" id="ARBA00023136"/>
    </source>
</evidence>
<dbReference type="Gene3D" id="1.20.1070.10">
    <property type="entry name" value="Rhodopsin 7-helix transmembrane proteins"/>
    <property type="match status" value="1"/>
</dbReference>
<sequence length="234" mass="27477">MPGPSLGNGFILLKLNLNISDLLILLIHALGKLGWLITYEWKGGECLCRIFNFLSMFTLYLSSNIVICIALDRLTTVLNAQKLNMGQQKLNLVRLMLIFAWLFSILFSLPQLFVWTTYNPFRNSQSQGWVQCTDIWSIDRYERYLLEQHQPNTNILQKNNSNWEEFVLSPLIQNGYELTHLIWSIDRYERYLLEQHQPNTNILQKNNSNWEEFVLSPLIQNGYELTHLFLVFTG</sequence>
<feature type="domain" description="G-protein coupled receptors family 1 profile" evidence="10">
    <location>
        <begin position="1"/>
        <end position="132"/>
    </location>
</feature>
<dbReference type="GO" id="GO:0007218">
    <property type="term" value="P:neuropeptide signaling pathway"/>
    <property type="evidence" value="ECO:0007669"/>
    <property type="project" value="TreeGrafter"/>
</dbReference>
<name>A0A6V7X6Q3_MELEN</name>
<evidence type="ECO:0000256" key="9">
    <source>
        <dbReference type="SAM" id="Phobius"/>
    </source>
</evidence>
<protein>
    <recommendedName>
        <fullName evidence="10">G-protein coupled receptors family 1 profile domain-containing protein</fullName>
    </recommendedName>
</protein>
<keyword evidence="7" id="KW-0675">Receptor</keyword>
<evidence type="ECO:0000256" key="7">
    <source>
        <dbReference type="ARBA" id="ARBA00023170"/>
    </source>
</evidence>
<dbReference type="Pfam" id="PF00001">
    <property type="entry name" value="7tm_1"/>
    <property type="match status" value="1"/>
</dbReference>
<evidence type="ECO:0000256" key="3">
    <source>
        <dbReference type="ARBA" id="ARBA00022692"/>
    </source>
</evidence>
<evidence type="ECO:0000256" key="5">
    <source>
        <dbReference type="ARBA" id="ARBA00023040"/>
    </source>
</evidence>
<gene>
    <name evidence="11" type="ORF">MENT_LOCUS48104</name>
</gene>
<comment type="caution">
    <text evidence="11">The sequence shown here is derived from an EMBL/GenBank/DDBJ whole genome shotgun (WGS) entry which is preliminary data.</text>
</comment>
<evidence type="ECO:0000313" key="12">
    <source>
        <dbReference type="Proteomes" id="UP000580250"/>
    </source>
</evidence>
<keyword evidence="5" id="KW-0297">G-protein coupled receptor</keyword>
<evidence type="ECO:0000313" key="11">
    <source>
        <dbReference type="EMBL" id="CAD2195040.1"/>
    </source>
</evidence>
<comment type="subcellular location">
    <subcellularLocation>
        <location evidence="1">Cell membrane</location>
        <topology evidence="1">Multi-pass membrane protein</topology>
    </subcellularLocation>
</comment>
<accession>A0A6V7X6Q3</accession>
<dbReference type="AlphaFoldDB" id="A0A6V7X6Q3"/>